<name>A0A8J3QTF3_9ACTN</name>
<keyword evidence="3" id="KW-1185">Reference proteome</keyword>
<protein>
    <recommendedName>
        <fullName evidence="1">SnoaL-like domain-containing protein</fullName>
    </recommendedName>
</protein>
<dbReference type="InterPro" id="IPR032710">
    <property type="entry name" value="NTF2-like_dom_sf"/>
</dbReference>
<feature type="domain" description="SnoaL-like" evidence="1">
    <location>
        <begin position="8"/>
        <end position="128"/>
    </location>
</feature>
<evidence type="ECO:0000259" key="1">
    <source>
        <dbReference type="Pfam" id="PF13474"/>
    </source>
</evidence>
<gene>
    <name evidence="2" type="ORF">Raf01_36420</name>
</gene>
<dbReference type="RefSeq" id="WP_203919095.1">
    <property type="nucleotide sequence ID" value="NZ_BONZ01000034.1"/>
</dbReference>
<dbReference type="AlphaFoldDB" id="A0A8J3QTF3"/>
<dbReference type="Proteomes" id="UP000642748">
    <property type="component" value="Unassembled WGS sequence"/>
</dbReference>
<comment type="caution">
    <text evidence="2">The sequence shown here is derived from an EMBL/GenBank/DDBJ whole genome shotgun (WGS) entry which is preliminary data.</text>
</comment>
<sequence length="142" mass="15950">MNSSEFEVRALLSNRVDACVEKDIDRLMSLYSPDIVYYDVVTPLRFAGAAEVRRNFVRWFDEYDGPIGLETHELTVATSADVGFAHMLHLDSGTRNNGILGAVWVRSTVCCQRSNGRWLITHEHISMPGTWPDPNAEGHPSD</sequence>
<dbReference type="InterPro" id="IPR037401">
    <property type="entry name" value="SnoaL-like"/>
</dbReference>
<dbReference type="SUPFAM" id="SSF54427">
    <property type="entry name" value="NTF2-like"/>
    <property type="match status" value="1"/>
</dbReference>
<organism evidence="2 3">
    <name type="scientific">Rugosimonospora africana</name>
    <dbReference type="NCBI Taxonomy" id="556532"/>
    <lineage>
        <taxon>Bacteria</taxon>
        <taxon>Bacillati</taxon>
        <taxon>Actinomycetota</taxon>
        <taxon>Actinomycetes</taxon>
        <taxon>Micromonosporales</taxon>
        <taxon>Micromonosporaceae</taxon>
        <taxon>Rugosimonospora</taxon>
    </lineage>
</organism>
<dbReference type="Gene3D" id="3.10.450.50">
    <property type="match status" value="1"/>
</dbReference>
<dbReference type="Pfam" id="PF13474">
    <property type="entry name" value="SnoaL_3"/>
    <property type="match status" value="1"/>
</dbReference>
<dbReference type="EMBL" id="BONZ01000034">
    <property type="protein sequence ID" value="GIH15470.1"/>
    <property type="molecule type" value="Genomic_DNA"/>
</dbReference>
<evidence type="ECO:0000313" key="3">
    <source>
        <dbReference type="Proteomes" id="UP000642748"/>
    </source>
</evidence>
<reference evidence="2" key="1">
    <citation type="submission" date="2021-01" db="EMBL/GenBank/DDBJ databases">
        <title>Whole genome shotgun sequence of Rugosimonospora africana NBRC 104875.</title>
        <authorList>
            <person name="Komaki H."/>
            <person name="Tamura T."/>
        </authorList>
    </citation>
    <scope>NUCLEOTIDE SEQUENCE</scope>
    <source>
        <strain evidence="2">NBRC 104875</strain>
    </source>
</reference>
<accession>A0A8J3QTF3</accession>
<evidence type="ECO:0000313" key="2">
    <source>
        <dbReference type="EMBL" id="GIH15470.1"/>
    </source>
</evidence>
<proteinExistence type="predicted"/>